<evidence type="ECO:0000313" key="1">
    <source>
        <dbReference type="EMBL" id="OBQ57506.1"/>
    </source>
</evidence>
<dbReference type="EMBL" id="JXMS01000001">
    <property type="protein sequence ID" value="OBQ57506.1"/>
    <property type="molecule type" value="Genomic_DNA"/>
</dbReference>
<keyword evidence="2" id="KW-1185">Reference proteome</keyword>
<name>A0A1B7XPU9_9BACT</name>
<accession>A0A1B7XPU9</accession>
<evidence type="ECO:0008006" key="3">
    <source>
        <dbReference type="Google" id="ProtNLM"/>
    </source>
</evidence>
<dbReference type="Proteomes" id="UP000091979">
    <property type="component" value="Unassembled WGS sequence"/>
</dbReference>
<evidence type="ECO:0000313" key="2">
    <source>
        <dbReference type="Proteomes" id="UP000091979"/>
    </source>
</evidence>
<organism evidence="1 2">
    <name type="scientific">Halodesulfovibrio spirochaetisodalis</name>
    <dbReference type="NCBI Taxonomy" id="1560234"/>
    <lineage>
        <taxon>Bacteria</taxon>
        <taxon>Pseudomonadati</taxon>
        <taxon>Thermodesulfobacteriota</taxon>
        <taxon>Desulfovibrionia</taxon>
        <taxon>Desulfovibrionales</taxon>
        <taxon>Desulfovibrionaceae</taxon>
        <taxon>Halodesulfovibrio</taxon>
    </lineage>
</organism>
<dbReference type="PATRIC" id="fig|1560234.3.peg.36"/>
<sequence>MEAFFQGKLDNFCALYAVLNAMQRTHGINHWSARKLFHAGLVGLSRDEQSWKNIVWNDTDYISEVRSFIEIINAEGTSLQYTHPFPDGKAGIEDVLKIVADWSQCDRSKGDTLWEMADGKAVVLQFKRFLPFRGAPLISHWTAVKEFSGNELRFIDSSLEKTATYALPRNGFCTCEDELKEGCLFLIDPATIYLLEAGD</sequence>
<dbReference type="AlphaFoldDB" id="A0A1B7XPU9"/>
<dbReference type="RefSeq" id="WP_066851356.1">
    <property type="nucleotide sequence ID" value="NZ_JXMS01000001.1"/>
</dbReference>
<comment type="caution">
    <text evidence="1">The sequence shown here is derived from an EMBL/GenBank/DDBJ whole genome shotgun (WGS) entry which is preliminary data.</text>
</comment>
<reference evidence="1 2" key="1">
    <citation type="submission" date="2015-01" db="EMBL/GenBank/DDBJ databases">
        <title>Desulfovibrio sp. JC271 draft genome sequence.</title>
        <authorList>
            <person name="Shivani Y."/>
            <person name="Subhash Y."/>
            <person name="Sasikala C."/>
            <person name="Ramana C.V."/>
        </authorList>
    </citation>
    <scope>NUCLEOTIDE SEQUENCE [LARGE SCALE GENOMIC DNA]</scope>
    <source>
        <strain evidence="1 2">JC271</strain>
    </source>
</reference>
<proteinExistence type="predicted"/>
<dbReference type="OrthoDB" id="5452950at2"/>
<protein>
    <recommendedName>
        <fullName evidence="3">Peptidase C39-like domain-containing protein</fullName>
    </recommendedName>
</protein>
<gene>
    <name evidence="1" type="ORF">SP90_00180</name>
</gene>